<dbReference type="AlphaFoldDB" id="K3WRX4"/>
<sequence length="311" mass="35321">MSGASADAITEDVVEYVIGFLSPDDLIAAMQVNVYWQSIGRKDAIWRKYIVSRWKVERPERLKRSCGTDDFYELYQYLDRNRYLPRGKYTTKQQIIWGKSRQEGADAWITVAHRPDCRVLTRGATTFIQLRVVVQNTRDQPLTIDLSEIRVRMKNGYMGKVMGSEPSAAVRHDALAPALLAVNGLDVANTAETRSVHLNIFEFAVVSINVECHGCEFEAEFLEGCSALWLPIRRNSRCADLTTCRCALIPDSYHRGNIRVPIVDESVIWRHYTSISGRFMVLDCRNSSEFPNASNSLFKSPTKSIRKTSIS</sequence>
<dbReference type="OMA" id="EQKPHGL"/>
<dbReference type="Gene3D" id="1.20.1280.50">
    <property type="match status" value="1"/>
</dbReference>
<reference evidence="2" key="2">
    <citation type="submission" date="2010-04" db="EMBL/GenBank/DDBJ databases">
        <authorList>
            <person name="Buell R."/>
            <person name="Hamilton J."/>
            <person name="Hostetler J."/>
        </authorList>
    </citation>
    <scope>NUCLEOTIDE SEQUENCE [LARGE SCALE GENOMIC DNA]</scope>
    <source>
        <strain evidence="2">DAOM:BR144</strain>
    </source>
</reference>
<dbReference type="HOGENOM" id="CLU_080596_0_0_1"/>
<evidence type="ECO:0000313" key="2">
    <source>
        <dbReference type="Proteomes" id="UP000019132"/>
    </source>
</evidence>
<dbReference type="EMBL" id="GL376585">
    <property type="status" value="NOT_ANNOTATED_CDS"/>
    <property type="molecule type" value="Genomic_DNA"/>
</dbReference>
<dbReference type="InterPro" id="IPR036047">
    <property type="entry name" value="F-box-like_dom_sf"/>
</dbReference>
<dbReference type="InParanoid" id="K3WRX4"/>
<dbReference type="Proteomes" id="UP000019132">
    <property type="component" value="Unassembled WGS sequence"/>
</dbReference>
<accession>K3WRX4</accession>
<dbReference type="eggNOG" id="ENOG502SG7V">
    <property type="taxonomic scope" value="Eukaryota"/>
</dbReference>
<name>K3WRX4_GLOUD</name>
<evidence type="ECO:0000313" key="1">
    <source>
        <dbReference type="EnsemblProtists" id="PYU1_T007718"/>
    </source>
</evidence>
<keyword evidence="2" id="KW-1185">Reference proteome</keyword>
<reference evidence="1" key="3">
    <citation type="submission" date="2015-02" db="UniProtKB">
        <authorList>
            <consortium name="EnsemblProtists"/>
        </authorList>
    </citation>
    <scope>IDENTIFICATION</scope>
    <source>
        <strain evidence="1">DAOM BR144</strain>
    </source>
</reference>
<proteinExistence type="predicted"/>
<evidence type="ECO:0008006" key="3">
    <source>
        <dbReference type="Google" id="ProtNLM"/>
    </source>
</evidence>
<organism evidence="1 2">
    <name type="scientific">Globisporangium ultimum (strain ATCC 200006 / CBS 805.95 / DAOM BR144)</name>
    <name type="common">Pythium ultimum</name>
    <dbReference type="NCBI Taxonomy" id="431595"/>
    <lineage>
        <taxon>Eukaryota</taxon>
        <taxon>Sar</taxon>
        <taxon>Stramenopiles</taxon>
        <taxon>Oomycota</taxon>
        <taxon>Peronosporomycetes</taxon>
        <taxon>Pythiales</taxon>
        <taxon>Pythiaceae</taxon>
        <taxon>Globisporangium</taxon>
    </lineage>
</organism>
<dbReference type="VEuPathDB" id="FungiDB:PYU1_G007702"/>
<dbReference type="SUPFAM" id="SSF81383">
    <property type="entry name" value="F-box domain"/>
    <property type="match status" value="1"/>
</dbReference>
<reference evidence="2" key="1">
    <citation type="journal article" date="2010" name="Genome Biol.">
        <title>Genome sequence of the necrotrophic plant pathogen Pythium ultimum reveals original pathogenicity mechanisms and effector repertoire.</title>
        <authorList>
            <person name="Levesque C.A."/>
            <person name="Brouwer H."/>
            <person name="Cano L."/>
            <person name="Hamilton J.P."/>
            <person name="Holt C."/>
            <person name="Huitema E."/>
            <person name="Raffaele S."/>
            <person name="Robideau G.P."/>
            <person name="Thines M."/>
            <person name="Win J."/>
            <person name="Zerillo M.M."/>
            <person name="Beakes G.W."/>
            <person name="Boore J.L."/>
            <person name="Busam D."/>
            <person name="Dumas B."/>
            <person name="Ferriera S."/>
            <person name="Fuerstenberg S.I."/>
            <person name="Gachon C.M."/>
            <person name="Gaulin E."/>
            <person name="Govers F."/>
            <person name="Grenville-Briggs L."/>
            <person name="Horner N."/>
            <person name="Hostetler J."/>
            <person name="Jiang R.H."/>
            <person name="Johnson J."/>
            <person name="Krajaejun T."/>
            <person name="Lin H."/>
            <person name="Meijer H.J."/>
            <person name="Moore B."/>
            <person name="Morris P."/>
            <person name="Phuntmart V."/>
            <person name="Puiu D."/>
            <person name="Shetty J."/>
            <person name="Stajich J.E."/>
            <person name="Tripathy S."/>
            <person name="Wawra S."/>
            <person name="van West P."/>
            <person name="Whitty B.R."/>
            <person name="Coutinho P.M."/>
            <person name="Henrissat B."/>
            <person name="Martin F."/>
            <person name="Thomas P.D."/>
            <person name="Tyler B.M."/>
            <person name="De Vries R.P."/>
            <person name="Kamoun S."/>
            <person name="Yandell M."/>
            <person name="Tisserat N."/>
            <person name="Buell C.R."/>
        </authorList>
    </citation>
    <scope>NUCLEOTIDE SEQUENCE</scope>
    <source>
        <strain evidence="2">DAOM:BR144</strain>
    </source>
</reference>
<protein>
    <recommendedName>
        <fullName evidence="3">F-box domain-containing protein</fullName>
    </recommendedName>
</protein>
<dbReference type="EnsemblProtists" id="PYU1_T007718">
    <property type="protein sequence ID" value="PYU1_T007718"/>
    <property type="gene ID" value="PYU1_G007702"/>
</dbReference>